<keyword evidence="5 8" id="KW-0812">Transmembrane</keyword>
<name>A0A512L5C5_9PROT</name>
<keyword evidence="4" id="KW-1003">Cell membrane</keyword>
<feature type="transmembrane region" description="Helical" evidence="8">
    <location>
        <begin position="12"/>
        <end position="33"/>
    </location>
</feature>
<evidence type="ECO:0000256" key="8">
    <source>
        <dbReference type="SAM" id="Phobius"/>
    </source>
</evidence>
<evidence type="ECO:0000256" key="1">
    <source>
        <dbReference type="ARBA" id="ARBA00004429"/>
    </source>
</evidence>
<dbReference type="OrthoDB" id="9792470at2"/>
<accession>A0A512L5C5</accession>
<evidence type="ECO:0000313" key="10">
    <source>
        <dbReference type="Proteomes" id="UP000321337"/>
    </source>
</evidence>
<evidence type="ECO:0000256" key="2">
    <source>
        <dbReference type="ARBA" id="ARBA00005632"/>
    </source>
</evidence>
<dbReference type="InterPro" id="IPR020948">
    <property type="entry name" value="P_starv_induced_PsiE-like"/>
</dbReference>
<dbReference type="GO" id="GO:0016036">
    <property type="term" value="P:cellular response to phosphate starvation"/>
    <property type="evidence" value="ECO:0007669"/>
    <property type="project" value="InterPro"/>
</dbReference>
<dbReference type="InterPro" id="IPR009315">
    <property type="entry name" value="P_starv_induced_PsiE"/>
</dbReference>
<dbReference type="Proteomes" id="UP000321337">
    <property type="component" value="Unassembled WGS sequence"/>
</dbReference>
<feature type="transmembrane region" description="Helical" evidence="8">
    <location>
        <begin position="99"/>
        <end position="118"/>
    </location>
</feature>
<dbReference type="PANTHER" id="PTHR37819:SF1">
    <property type="entry name" value="PROTEIN PSIE"/>
    <property type="match status" value="1"/>
</dbReference>
<sequence length="135" mass="15369">MIQQHNRFALRVLHWVENFGLGIILLVTLVAGFQELRIMVDAGTVTLTDLLLLFLYLEIVTMLGLYYKQGKLPVRYPIYIAIVALARYIVLGMKEMDEWRLLGVAAAVLMLTLAVLALRYGHTRFPYREDGADGE</sequence>
<comment type="caution">
    <text evidence="9">The sequence shown here is derived from an EMBL/GenBank/DDBJ whole genome shotgun (WGS) entry which is preliminary data.</text>
</comment>
<keyword evidence="7 8" id="KW-0472">Membrane</keyword>
<dbReference type="PANTHER" id="PTHR37819">
    <property type="entry name" value="PROTEIN PSIE"/>
    <property type="match status" value="1"/>
</dbReference>
<dbReference type="AlphaFoldDB" id="A0A512L5C5"/>
<evidence type="ECO:0000256" key="5">
    <source>
        <dbReference type="ARBA" id="ARBA00022692"/>
    </source>
</evidence>
<dbReference type="EMBL" id="BKAD01000007">
    <property type="protein sequence ID" value="GEP29683.1"/>
    <property type="molecule type" value="Genomic_DNA"/>
</dbReference>
<keyword evidence="10" id="KW-1185">Reference proteome</keyword>
<evidence type="ECO:0000256" key="7">
    <source>
        <dbReference type="ARBA" id="ARBA00023136"/>
    </source>
</evidence>
<feature type="transmembrane region" description="Helical" evidence="8">
    <location>
        <begin position="74"/>
        <end position="93"/>
    </location>
</feature>
<dbReference type="RefSeq" id="WP_147071031.1">
    <property type="nucleotide sequence ID" value="NZ_AP021884.1"/>
</dbReference>
<dbReference type="PIRSF" id="PIRSF029598">
    <property type="entry name" value="PsiE"/>
    <property type="match status" value="1"/>
</dbReference>
<gene>
    <name evidence="9" type="ORF">TPL01_08210</name>
</gene>
<comment type="subcellular location">
    <subcellularLocation>
        <location evidence="1">Cell inner membrane</location>
        <topology evidence="1">Multi-pass membrane protein</topology>
    </subcellularLocation>
</comment>
<proteinExistence type="inferred from homology"/>
<evidence type="ECO:0000313" key="9">
    <source>
        <dbReference type="EMBL" id="GEP29683.1"/>
    </source>
</evidence>
<dbReference type="GO" id="GO:0005886">
    <property type="term" value="C:plasma membrane"/>
    <property type="evidence" value="ECO:0007669"/>
    <property type="project" value="UniProtKB-SubCell"/>
</dbReference>
<evidence type="ECO:0000256" key="4">
    <source>
        <dbReference type="ARBA" id="ARBA00022475"/>
    </source>
</evidence>
<evidence type="ECO:0000256" key="3">
    <source>
        <dbReference type="ARBA" id="ARBA00021903"/>
    </source>
</evidence>
<reference evidence="9 10" key="1">
    <citation type="submission" date="2019-07" db="EMBL/GenBank/DDBJ databases">
        <title>Whole genome shotgun sequence of Thiobacillus plumbophilus NBRC 107929.</title>
        <authorList>
            <person name="Hosoyama A."/>
            <person name="Uohara A."/>
            <person name="Ohji S."/>
            <person name="Ichikawa N."/>
        </authorList>
    </citation>
    <scope>NUCLEOTIDE SEQUENCE [LARGE SCALE GENOMIC DNA]</scope>
    <source>
        <strain evidence="9 10">NBRC 107929</strain>
    </source>
</reference>
<organism evidence="9 10">
    <name type="scientific">Sulfuriferula plumbiphila</name>
    <dbReference type="NCBI Taxonomy" id="171865"/>
    <lineage>
        <taxon>Bacteria</taxon>
        <taxon>Pseudomonadati</taxon>
        <taxon>Pseudomonadota</taxon>
        <taxon>Betaproteobacteria</taxon>
        <taxon>Nitrosomonadales</taxon>
        <taxon>Sulfuricellaceae</taxon>
        <taxon>Sulfuriferula</taxon>
    </lineage>
</organism>
<comment type="similarity">
    <text evidence="2">Belongs to the PsiE family.</text>
</comment>
<feature type="transmembrane region" description="Helical" evidence="8">
    <location>
        <begin position="45"/>
        <end position="67"/>
    </location>
</feature>
<evidence type="ECO:0000256" key="6">
    <source>
        <dbReference type="ARBA" id="ARBA00022989"/>
    </source>
</evidence>
<keyword evidence="6 8" id="KW-1133">Transmembrane helix</keyword>
<dbReference type="Pfam" id="PF06146">
    <property type="entry name" value="PsiE"/>
    <property type="match status" value="1"/>
</dbReference>
<protein>
    <recommendedName>
        <fullName evidence="3">Protein PsiE</fullName>
    </recommendedName>
</protein>